<sequence>MSVLSIRTVFFPLLALAFLAGCAGDASMEFNDPYERTNRKIHNFNKAVDRALLRPAGNAYGAVFTDESSEMMNNFTANMAMPRRIANNLLQFRIGEALVSTLRFGLNTTLGWGGLFDVATEAGMTNNDSDFGMTLHRWGVGEGVYVELPFFAGRTARGSVGLVVDLAFDPLNAVTPAKYSTHKTALTLVEMAGDRHEYSAIFDEVLYNAEDSYATQRLYYLQNRRFELNDGEISDADLENPYDTE</sequence>
<accession>A0ABQ5VW61</accession>
<dbReference type="EMBL" id="BSNN01000004">
    <property type="protein sequence ID" value="GLQ35686.1"/>
    <property type="molecule type" value="Genomic_DNA"/>
</dbReference>
<protein>
    <recommendedName>
        <fullName evidence="6">Phospholipid-binding lipoprotein MlaA</fullName>
    </recommendedName>
</protein>
<feature type="signal peptide" evidence="3">
    <location>
        <begin position="1"/>
        <end position="23"/>
    </location>
</feature>
<dbReference type="RefSeq" id="WP_284378453.1">
    <property type="nucleotide sequence ID" value="NZ_BSNN01000004.1"/>
</dbReference>
<dbReference type="PANTHER" id="PTHR30035:SF3">
    <property type="entry name" value="INTERMEMBRANE PHOSPHOLIPID TRANSPORT SYSTEM LIPOPROTEIN MLAA"/>
    <property type="match status" value="1"/>
</dbReference>
<keyword evidence="2 3" id="KW-0732">Signal</keyword>
<comment type="similarity">
    <text evidence="1">Belongs to the MlaA family.</text>
</comment>
<dbReference type="PANTHER" id="PTHR30035">
    <property type="entry name" value="LIPOPROTEIN VACJ-RELATED"/>
    <property type="match status" value="1"/>
</dbReference>
<feature type="chain" id="PRO_5046929236" description="Phospholipid-binding lipoprotein MlaA" evidence="3">
    <location>
        <begin position="24"/>
        <end position="245"/>
    </location>
</feature>
<evidence type="ECO:0008006" key="6">
    <source>
        <dbReference type="Google" id="ProtNLM"/>
    </source>
</evidence>
<proteinExistence type="inferred from homology"/>
<dbReference type="PRINTS" id="PR01805">
    <property type="entry name" value="VACJLIPOPROT"/>
</dbReference>
<gene>
    <name evidence="4" type="primary">vacJ</name>
    <name evidence="4" type="ORF">GCM10007939_19690</name>
</gene>
<reference evidence="5" key="1">
    <citation type="journal article" date="2019" name="Int. J. Syst. Evol. Microbiol.">
        <title>The Global Catalogue of Microorganisms (GCM) 10K type strain sequencing project: providing services to taxonomists for standard genome sequencing and annotation.</title>
        <authorList>
            <consortium name="The Broad Institute Genomics Platform"/>
            <consortium name="The Broad Institute Genome Sequencing Center for Infectious Disease"/>
            <person name="Wu L."/>
            <person name="Ma J."/>
        </authorList>
    </citation>
    <scope>NUCLEOTIDE SEQUENCE [LARGE SCALE GENOMIC DNA]</scope>
    <source>
        <strain evidence="5">NBRC 110140</strain>
    </source>
</reference>
<comment type="caution">
    <text evidence="4">The sequence shown here is derived from an EMBL/GenBank/DDBJ whole genome shotgun (WGS) entry which is preliminary data.</text>
</comment>
<name>A0ABQ5VW61_9RHOB</name>
<evidence type="ECO:0000313" key="5">
    <source>
        <dbReference type="Proteomes" id="UP001156694"/>
    </source>
</evidence>
<organism evidence="4 5">
    <name type="scientific">Amylibacter marinus</name>
    <dbReference type="NCBI Taxonomy" id="1475483"/>
    <lineage>
        <taxon>Bacteria</taxon>
        <taxon>Pseudomonadati</taxon>
        <taxon>Pseudomonadota</taxon>
        <taxon>Alphaproteobacteria</taxon>
        <taxon>Rhodobacterales</taxon>
        <taxon>Paracoccaceae</taxon>
        <taxon>Amylibacter</taxon>
    </lineage>
</organism>
<dbReference type="InterPro" id="IPR007428">
    <property type="entry name" value="MlaA"/>
</dbReference>
<keyword evidence="5" id="KW-1185">Reference proteome</keyword>
<evidence type="ECO:0000256" key="3">
    <source>
        <dbReference type="SAM" id="SignalP"/>
    </source>
</evidence>
<dbReference type="PROSITE" id="PS51257">
    <property type="entry name" value="PROKAR_LIPOPROTEIN"/>
    <property type="match status" value="1"/>
</dbReference>
<evidence type="ECO:0000256" key="2">
    <source>
        <dbReference type="ARBA" id="ARBA00022729"/>
    </source>
</evidence>
<evidence type="ECO:0000313" key="4">
    <source>
        <dbReference type="EMBL" id="GLQ35686.1"/>
    </source>
</evidence>
<dbReference type="Proteomes" id="UP001156694">
    <property type="component" value="Unassembled WGS sequence"/>
</dbReference>
<evidence type="ECO:0000256" key="1">
    <source>
        <dbReference type="ARBA" id="ARBA00010634"/>
    </source>
</evidence>
<dbReference type="Pfam" id="PF04333">
    <property type="entry name" value="MlaA"/>
    <property type="match status" value="1"/>
</dbReference>